<evidence type="ECO:0000259" key="3">
    <source>
        <dbReference type="SMART" id="SM00363"/>
    </source>
</evidence>
<dbReference type="STRING" id="228958.SAMN04488007_3985"/>
<dbReference type="GO" id="GO:0003723">
    <property type="term" value="F:RNA binding"/>
    <property type="evidence" value="ECO:0007669"/>
    <property type="project" value="UniProtKB-KW"/>
</dbReference>
<dbReference type="Proteomes" id="UP000184314">
    <property type="component" value="Unassembled WGS sequence"/>
</dbReference>
<keyword evidence="4" id="KW-0346">Stress response</keyword>
<organism evidence="4 5">
    <name type="scientific">Maribacter aquivivus</name>
    <dbReference type="NCBI Taxonomy" id="228958"/>
    <lineage>
        <taxon>Bacteria</taxon>
        <taxon>Pseudomonadati</taxon>
        <taxon>Bacteroidota</taxon>
        <taxon>Flavobacteriia</taxon>
        <taxon>Flavobacteriales</taxon>
        <taxon>Flavobacteriaceae</taxon>
        <taxon>Maribacter</taxon>
    </lineage>
</organism>
<evidence type="ECO:0000256" key="2">
    <source>
        <dbReference type="SAM" id="MobiDB-lite"/>
    </source>
</evidence>
<feature type="domain" description="RNA-binding S4" evidence="3">
    <location>
        <begin position="23"/>
        <end position="86"/>
    </location>
</feature>
<sequence>MNAQDTIFPYFCLEVNKEIQPVMRIDKFLWSTRYFKTRNIASTACKKGYAKINGITAKPGKEVFPMDEVVVRKNQIDYKFTVLDIPPSRVGAKLVDIYRKDTTPKEAFEHNELLQYSKDYYRKKGIGRPTKKDRRDIDEYLDGDTNTDETSTIESDSKSKEVED</sequence>
<dbReference type="SMART" id="SM00363">
    <property type="entry name" value="S4"/>
    <property type="match status" value="1"/>
</dbReference>
<evidence type="ECO:0000313" key="4">
    <source>
        <dbReference type="EMBL" id="SHK84644.1"/>
    </source>
</evidence>
<keyword evidence="5" id="KW-1185">Reference proteome</keyword>
<evidence type="ECO:0000256" key="1">
    <source>
        <dbReference type="PROSITE-ProRule" id="PRU00182"/>
    </source>
</evidence>
<dbReference type="SUPFAM" id="SSF55174">
    <property type="entry name" value="Alpha-L RNA-binding motif"/>
    <property type="match status" value="1"/>
</dbReference>
<gene>
    <name evidence="4" type="ORF">SAMN04488007_3985</name>
</gene>
<feature type="region of interest" description="Disordered" evidence="2">
    <location>
        <begin position="124"/>
        <end position="164"/>
    </location>
</feature>
<protein>
    <submittedName>
        <fullName evidence="4">Heat shock protein Hsp15</fullName>
    </submittedName>
</protein>
<dbReference type="EMBL" id="FQZX01000007">
    <property type="protein sequence ID" value="SHK84644.1"/>
    <property type="molecule type" value="Genomic_DNA"/>
</dbReference>
<dbReference type="InterPro" id="IPR002942">
    <property type="entry name" value="S4_RNA-bd"/>
</dbReference>
<dbReference type="AlphaFoldDB" id="A0A1M6VTE5"/>
<name>A0A1M6VTE5_9FLAO</name>
<keyword evidence="1" id="KW-0694">RNA-binding</keyword>
<dbReference type="CDD" id="cd00165">
    <property type="entry name" value="S4"/>
    <property type="match status" value="1"/>
</dbReference>
<feature type="compositionally biased region" description="Basic and acidic residues" evidence="2">
    <location>
        <begin position="155"/>
        <end position="164"/>
    </location>
</feature>
<proteinExistence type="predicted"/>
<evidence type="ECO:0000313" key="5">
    <source>
        <dbReference type="Proteomes" id="UP000184314"/>
    </source>
</evidence>
<dbReference type="InterPro" id="IPR036986">
    <property type="entry name" value="S4_RNA-bd_sf"/>
</dbReference>
<dbReference type="PROSITE" id="PS50889">
    <property type="entry name" value="S4"/>
    <property type="match status" value="1"/>
</dbReference>
<accession>A0A1M6VTE5</accession>
<reference evidence="5" key="1">
    <citation type="submission" date="2016-11" db="EMBL/GenBank/DDBJ databases">
        <authorList>
            <person name="Varghese N."/>
            <person name="Submissions S."/>
        </authorList>
    </citation>
    <scope>NUCLEOTIDE SEQUENCE [LARGE SCALE GENOMIC DNA]</scope>
    <source>
        <strain evidence="5">DSM 16478</strain>
    </source>
</reference>
<dbReference type="Gene3D" id="3.10.290.10">
    <property type="entry name" value="RNA-binding S4 domain"/>
    <property type="match status" value="1"/>
</dbReference>
<dbReference type="Pfam" id="PF01479">
    <property type="entry name" value="S4"/>
    <property type="match status" value="1"/>
</dbReference>